<dbReference type="GO" id="GO:1990362">
    <property type="term" value="F:butanol dehydrogenase (NAD+) activity"/>
    <property type="evidence" value="ECO:0007669"/>
    <property type="project" value="InterPro"/>
</dbReference>
<accession>A0A3A1V002</accession>
<comment type="caution">
    <text evidence="4">The sequence shown here is derived from an EMBL/GenBank/DDBJ whole genome shotgun (WGS) entry which is preliminary data.</text>
</comment>
<keyword evidence="5" id="KW-1185">Reference proteome</keyword>
<dbReference type="GO" id="GO:0046872">
    <property type="term" value="F:metal ion binding"/>
    <property type="evidence" value="ECO:0007669"/>
    <property type="project" value="InterPro"/>
</dbReference>
<dbReference type="FunFam" id="3.40.50.1970:FF:000003">
    <property type="entry name" value="Alcohol dehydrogenase, iron-containing"/>
    <property type="match status" value="1"/>
</dbReference>
<feature type="domain" description="Alcohol dehydrogenase iron-type/glycerol dehydrogenase GldA" evidence="2">
    <location>
        <begin position="9"/>
        <end position="177"/>
    </location>
</feature>
<evidence type="ECO:0000313" key="4">
    <source>
        <dbReference type="EMBL" id="RIX54007.1"/>
    </source>
</evidence>
<dbReference type="InterPro" id="IPR056798">
    <property type="entry name" value="ADH_Fe_C"/>
</dbReference>
<proteinExistence type="predicted"/>
<dbReference type="GO" id="GO:1990002">
    <property type="term" value="F:methylglyoxal reductase (NADPH) (acetol producing) activity"/>
    <property type="evidence" value="ECO:0007669"/>
    <property type="project" value="TreeGrafter"/>
</dbReference>
<protein>
    <submittedName>
        <fullName evidence="4">Iron-containing alcohol dehydrogenase</fullName>
    </submittedName>
</protein>
<dbReference type="RefSeq" id="WP_119598767.1">
    <property type="nucleotide sequence ID" value="NZ_QXQA01000003.1"/>
</dbReference>
<dbReference type="PROSITE" id="PS00913">
    <property type="entry name" value="ADH_IRON_1"/>
    <property type="match status" value="1"/>
</dbReference>
<evidence type="ECO:0000259" key="3">
    <source>
        <dbReference type="Pfam" id="PF25137"/>
    </source>
</evidence>
<dbReference type="Proteomes" id="UP000266482">
    <property type="component" value="Unassembled WGS sequence"/>
</dbReference>
<dbReference type="PANTHER" id="PTHR43633:SF1">
    <property type="entry name" value="ALCOHOL DEHYDROGENASE YQHD"/>
    <property type="match status" value="1"/>
</dbReference>
<sequence length="388" mass="42559">MNSFQFHNPTRIVFGEGAADRIGELTSSFGKKVLLVYGGGSIKKTGLYDRAVKQLNDAGITFYELPGIEPNPRLSTVNKGIGICRDNGVEFILAIGGGSVIDASKAIAAGVLYEGDVWDFFTDKAVIQQAMPIGTVLTLAATGSEMNGSTVISNWEEKLKRGAGSPHLFPRFSILDPTLTYSVPRNQTVYGSIDIMSHVFEQYFSLTENTPLQERFCESILQTVIENIEPALANPNDAAARANLMWCGTMALNGGQISLGMVNDWASHGIEHEISAIYDIPHGAGLAVVFPNWMRYVYKQRPGRFAQYATRVWGIDPAGKSEDELALAGIQATRDFYTRIGAEARLADFGIGDDQLDRMAEEAVRYGPIGNFKRLEKDDVREILRMCL</sequence>
<dbReference type="OrthoDB" id="9801156at2"/>
<evidence type="ECO:0000259" key="2">
    <source>
        <dbReference type="Pfam" id="PF00465"/>
    </source>
</evidence>
<evidence type="ECO:0000256" key="1">
    <source>
        <dbReference type="ARBA" id="ARBA00023002"/>
    </source>
</evidence>
<dbReference type="InterPro" id="IPR001670">
    <property type="entry name" value="ADH_Fe/GldA"/>
</dbReference>
<feature type="domain" description="Fe-containing alcohol dehydrogenase-like C-terminal" evidence="3">
    <location>
        <begin position="188"/>
        <end position="386"/>
    </location>
</feature>
<name>A0A3A1V002_9BACL</name>
<dbReference type="CDD" id="cd08187">
    <property type="entry name" value="BDH"/>
    <property type="match status" value="1"/>
</dbReference>
<dbReference type="Gene3D" id="1.20.1090.10">
    <property type="entry name" value="Dehydroquinate synthase-like - alpha domain"/>
    <property type="match status" value="1"/>
</dbReference>
<dbReference type="InterPro" id="IPR044731">
    <property type="entry name" value="BDH-like"/>
</dbReference>
<reference evidence="4 5" key="1">
    <citation type="submission" date="2018-09" db="EMBL/GenBank/DDBJ databases">
        <title>Paenibacillus aracenensis nov. sp. isolated from a cave in southern Spain.</title>
        <authorList>
            <person name="Jurado V."/>
            <person name="Gutierrez-Patricio S."/>
            <person name="Gonzalez-Pimentel J.L."/>
            <person name="Miller A.Z."/>
            <person name="Laiz L."/>
            <person name="Saiz-Jimenez C."/>
        </authorList>
    </citation>
    <scope>NUCLEOTIDE SEQUENCE [LARGE SCALE GENOMIC DNA]</scope>
    <source>
        <strain evidence="4 5">DSM 22867</strain>
    </source>
</reference>
<dbReference type="EMBL" id="QXQA01000003">
    <property type="protein sequence ID" value="RIX54007.1"/>
    <property type="molecule type" value="Genomic_DNA"/>
</dbReference>
<dbReference type="InterPro" id="IPR018211">
    <property type="entry name" value="ADH_Fe_CS"/>
</dbReference>
<dbReference type="SUPFAM" id="SSF56796">
    <property type="entry name" value="Dehydroquinate synthase-like"/>
    <property type="match status" value="1"/>
</dbReference>
<organism evidence="4 5">
    <name type="scientific">Paenibacillus nanensis</name>
    <dbReference type="NCBI Taxonomy" id="393251"/>
    <lineage>
        <taxon>Bacteria</taxon>
        <taxon>Bacillati</taxon>
        <taxon>Bacillota</taxon>
        <taxon>Bacilli</taxon>
        <taxon>Bacillales</taxon>
        <taxon>Paenibacillaceae</taxon>
        <taxon>Paenibacillus</taxon>
    </lineage>
</organism>
<evidence type="ECO:0000313" key="5">
    <source>
        <dbReference type="Proteomes" id="UP000266482"/>
    </source>
</evidence>
<dbReference type="GO" id="GO:0008106">
    <property type="term" value="F:alcohol dehydrogenase (NADP+) activity"/>
    <property type="evidence" value="ECO:0007669"/>
    <property type="project" value="TreeGrafter"/>
</dbReference>
<dbReference type="PROSITE" id="PS00060">
    <property type="entry name" value="ADH_IRON_2"/>
    <property type="match status" value="1"/>
</dbReference>
<keyword evidence="1" id="KW-0560">Oxidoreductase</keyword>
<dbReference type="Pfam" id="PF00465">
    <property type="entry name" value="Fe-ADH"/>
    <property type="match status" value="1"/>
</dbReference>
<gene>
    <name evidence="4" type="ORF">D3P08_07075</name>
</gene>
<dbReference type="PANTHER" id="PTHR43633">
    <property type="entry name" value="ALCOHOL DEHYDROGENASE YQHD"/>
    <property type="match status" value="1"/>
</dbReference>
<dbReference type="Pfam" id="PF25137">
    <property type="entry name" value="ADH_Fe_C"/>
    <property type="match status" value="1"/>
</dbReference>
<dbReference type="AlphaFoldDB" id="A0A3A1V002"/>
<dbReference type="GO" id="GO:0005829">
    <property type="term" value="C:cytosol"/>
    <property type="evidence" value="ECO:0007669"/>
    <property type="project" value="TreeGrafter"/>
</dbReference>
<dbReference type="Gene3D" id="3.40.50.1970">
    <property type="match status" value="1"/>
</dbReference>